<feature type="transmembrane region" description="Helical" evidence="6">
    <location>
        <begin position="174"/>
        <end position="191"/>
    </location>
</feature>
<evidence type="ECO:0008006" key="9">
    <source>
        <dbReference type="Google" id="ProtNLM"/>
    </source>
</evidence>
<dbReference type="Proteomes" id="UP000298327">
    <property type="component" value="Unassembled WGS sequence"/>
</dbReference>
<dbReference type="Pfam" id="PF04061">
    <property type="entry name" value="ORMDL"/>
    <property type="match status" value="1"/>
</dbReference>
<dbReference type="PANTHER" id="PTHR12665">
    <property type="entry name" value="ORMDL PROTEINS"/>
    <property type="match status" value="1"/>
</dbReference>
<keyword evidence="8" id="KW-1185">Reference proteome</keyword>
<keyword evidence="3 6" id="KW-1133">Transmembrane helix</keyword>
<protein>
    <recommendedName>
        <fullName evidence="9">Orm1 type endoplasmic reticulum protein</fullName>
    </recommendedName>
</protein>
<evidence type="ECO:0000256" key="4">
    <source>
        <dbReference type="ARBA" id="ARBA00023136"/>
    </source>
</evidence>
<evidence type="ECO:0000256" key="6">
    <source>
        <dbReference type="SAM" id="Phobius"/>
    </source>
</evidence>
<dbReference type="InterPro" id="IPR007203">
    <property type="entry name" value="ORMDL"/>
</dbReference>
<keyword evidence="2 6" id="KW-0812">Transmembrane</keyword>
<keyword evidence="4 6" id="KW-0472">Membrane</keyword>
<proteinExistence type="predicted"/>
<comment type="subcellular location">
    <subcellularLocation>
        <location evidence="1">Membrane</location>
        <topology evidence="1">Multi-pass membrane protein</topology>
    </subcellularLocation>
</comment>
<dbReference type="GO" id="GO:0005789">
    <property type="term" value="C:endoplasmic reticulum membrane"/>
    <property type="evidence" value="ECO:0007669"/>
    <property type="project" value="InterPro"/>
</dbReference>
<evidence type="ECO:0000256" key="1">
    <source>
        <dbReference type="ARBA" id="ARBA00004141"/>
    </source>
</evidence>
<evidence type="ECO:0000313" key="7">
    <source>
        <dbReference type="EMBL" id="TFY72349.1"/>
    </source>
</evidence>
<evidence type="ECO:0000256" key="5">
    <source>
        <dbReference type="SAM" id="MobiDB-lite"/>
    </source>
</evidence>
<dbReference type="STRING" id="205917.A0A4Y9ZFX7"/>
<sequence>MSGLSPPNIKLPALSIHTSNSGSHSRRGRSGSLLKVETVDSSQEEVLDQSAYANINAEWVNRKGAWSYDFRGAWLIHVVLIAAGKVVIDTIPGMTQQISWTAVNLCYLALSYLMFHWVTGIPFHNELHGGAYDDLTLWEQIDGGAQNTPSKKWLFSVPVGLFLASTHYTNYDPWMFAINLSALIFVLIPKLPMAHRQRVRFLPEDVSGIATPTHTVLFHLRHEHAARGHPDPAHYHRHRGPVPMIPACLLHTARFPGATAYNRRGCLPAADGGRTRMRIWVRVRV</sequence>
<evidence type="ECO:0000313" key="8">
    <source>
        <dbReference type="Proteomes" id="UP000298327"/>
    </source>
</evidence>
<dbReference type="EMBL" id="SEOQ01000017">
    <property type="protein sequence ID" value="TFY72349.1"/>
    <property type="molecule type" value="Genomic_DNA"/>
</dbReference>
<comment type="caution">
    <text evidence="7">The sequence shown here is derived from an EMBL/GenBank/DDBJ whole genome shotgun (WGS) entry which is preliminary data.</text>
</comment>
<dbReference type="AlphaFoldDB" id="A0A4Y9ZFX7"/>
<reference evidence="7 8" key="1">
    <citation type="submission" date="2019-02" db="EMBL/GenBank/DDBJ databases">
        <title>Genome sequencing of the rare red list fungi Dentipellis fragilis.</title>
        <authorList>
            <person name="Buettner E."/>
            <person name="Kellner H."/>
        </authorList>
    </citation>
    <scope>NUCLEOTIDE SEQUENCE [LARGE SCALE GENOMIC DNA]</scope>
    <source>
        <strain evidence="7 8">DSM 105465</strain>
    </source>
</reference>
<feature type="region of interest" description="Disordered" evidence="5">
    <location>
        <begin position="1"/>
        <end position="31"/>
    </location>
</feature>
<dbReference type="OrthoDB" id="1932233at2759"/>
<evidence type="ECO:0000256" key="2">
    <source>
        <dbReference type="ARBA" id="ARBA00022692"/>
    </source>
</evidence>
<feature type="transmembrane region" description="Helical" evidence="6">
    <location>
        <begin position="100"/>
        <end position="118"/>
    </location>
</feature>
<evidence type="ECO:0000256" key="3">
    <source>
        <dbReference type="ARBA" id="ARBA00022989"/>
    </source>
</evidence>
<gene>
    <name evidence="7" type="ORF">EVG20_g656</name>
</gene>
<name>A0A4Y9ZFX7_9AGAM</name>
<accession>A0A4Y9ZFX7</accession>
<organism evidence="7 8">
    <name type="scientific">Dentipellis fragilis</name>
    <dbReference type="NCBI Taxonomy" id="205917"/>
    <lineage>
        <taxon>Eukaryota</taxon>
        <taxon>Fungi</taxon>
        <taxon>Dikarya</taxon>
        <taxon>Basidiomycota</taxon>
        <taxon>Agaricomycotina</taxon>
        <taxon>Agaricomycetes</taxon>
        <taxon>Russulales</taxon>
        <taxon>Hericiaceae</taxon>
        <taxon>Dentipellis</taxon>
    </lineage>
</organism>
<feature type="transmembrane region" description="Helical" evidence="6">
    <location>
        <begin position="70"/>
        <end position="88"/>
    </location>
</feature>